<evidence type="ECO:0000313" key="4">
    <source>
        <dbReference type="Proteomes" id="UP000260457"/>
    </source>
</evidence>
<dbReference type="InterPro" id="IPR022258">
    <property type="entry name" value="Flagellar_operon_YvyF"/>
</dbReference>
<reference evidence="1 4" key="2">
    <citation type="submission" date="2018-07" db="EMBL/GenBank/DDBJ databases">
        <title>The molecular basis for the intramolecular migration of carboxyl group in the catabolism of para-hydroxybenzoate via gentisate.</title>
        <authorList>
            <person name="Zhao H."/>
            <person name="Xu Y."/>
            <person name="Lin S."/>
            <person name="Spain J.C."/>
            <person name="Zhou N.-Y."/>
        </authorList>
    </citation>
    <scope>NUCLEOTIDE SEQUENCE [LARGE SCALE GENOMIC DNA]</scope>
    <source>
        <strain evidence="1 4">PHB-7a</strain>
    </source>
</reference>
<evidence type="ECO:0000313" key="3">
    <source>
        <dbReference type="Proteomes" id="UP000220106"/>
    </source>
</evidence>
<proteinExistence type="predicted"/>
<keyword evidence="4" id="KW-1185">Reference proteome</keyword>
<evidence type="ECO:0000313" key="1">
    <source>
        <dbReference type="EMBL" id="AXN38764.1"/>
    </source>
</evidence>
<dbReference type="EMBL" id="CP030926">
    <property type="protein sequence ID" value="AXN38764.1"/>
    <property type="molecule type" value="Genomic_DNA"/>
</dbReference>
<dbReference type="EMBL" id="NUEQ01000034">
    <property type="protein sequence ID" value="PEJ30234.1"/>
    <property type="molecule type" value="Genomic_DNA"/>
</dbReference>
<gene>
    <name evidence="2" type="ORF">CN689_20895</name>
    <name evidence="1" type="ORF">DTO10_10275</name>
</gene>
<protein>
    <recommendedName>
        <fullName evidence="5">Flagellar protein</fullName>
    </recommendedName>
</protein>
<sequence>MDLFNCQNCNSLFVKTKFRDVCDACYKEEEAKFDEVYAYIRKKSNRTALMMQVVEATGVEEDLIIKFVKTGKLRISQFPNLGIPCEKCGTNIQSGRLCSKCSDSLRSELQTFEDEEKCLTKIQERNKKNTYYIKDNHEG</sequence>
<dbReference type="NCBIfam" id="TIGR03826">
    <property type="entry name" value="YvyF"/>
    <property type="match status" value="1"/>
</dbReference>
<dbReference type="Proteomes" id="UP000260457">
    <property type="component" value="Chromosome"/>
</dbReference>
<dbReference type="Proteomes" id="UP000220106">
    <property type="component" value="Unassembled WGS sequence"/>
</dbReference>
<dbReference type="AlphaFoldDB" id="A0AAX0RQZ9"/>
<accession>A0AAX0RQZ9</accession>
<reference evidence="2 3" key="1">
    <citation type="submission" date="2017-09" db="EMBL/GenBank/DDBJ databases">
        <title>Large-scale bioinformatics analysis of Bacillus genomes uncovers conserved roles of natural products in bacterial physiology.</title>
        <authorList>
            <consortium name="Agbiome Team Llc"/>
            <person name="Bleich R.M."/>
            <person name="Kirk G.J."/>
            <person name="Santa Maria K.C."/>
            <person name="Allen S.E."/>
            <person name="Farag S."/>
            <person name="Shank E.A."/>
            <person name="Bowers A."/>
        </authorList>
    </citation>
    <scope>NUCLEOTIDE SEQUENCE [LARGE SCALE GENOMIC DNA]</scope>
    <source>
        <strain evidence="2 3">AFS003229</strain>
    </source>
</reference>
<dbReference type="KEGG" id="pbut:DTO10_10275"/>
<organism evidence="2 3">
    <name type="scientific">Peribacillus butanolivorans</name>
    <dbReference type="NCBI Taxonomy" id="421767"/>
    <lineage>
        <taxon>Bacteria</taxon>
        <taxon>Bacillati</taxon>
        <taxon>Bacillota</taxon>
        <taxon>Bacilli</taxon>
        <taxon>Bacillales</taxon>
        <taxon>Bacillaceae</taxon>
        <taxon>Peribacillus</taxon>
    </lineage>
</organism>
<name>A0AAX0RQZ9_9BACI</name>
<evidence type="ECO:0000313" key="2">
    <source>
        <dbReference type="EMBL" id="PEJ30234.1"/>
    </source>
</evidence>
<evidence type="ECO:0008006" key="5">
    <source>
        <dbReference type="Google" id="ProtNLM"/>
    </source>
</evidence>
<dbReference type="RefSeq" id="WP_098177201.1">
    <property type="nucleotide sequence ID" value="NZ_CP030926.1"/>
</dbReference>